<dbReference type="GO" id="GO:0007165">
    <property type="term" value="P:signal transduction"/>
    <property type="evidence" value="ECO:0007669"/>
    <property type="project" value="InterPro"/>
</dbReference>
<accession>A0A918CH88</accession>
<reference evidence="4" key="2">
    <citation type="submission" date="2020-09" db="EMBL/GenBank/DDBJ databases">
        <authorList>
            <person name="Sun Q."/>
            <person name="Ohkuma M."/>
        </authorList>
    </citation>
    <scope>NUCLEOTIDE SEQUENCE</scope>
    <source>
        <strain evidence="4">JCM 31311</strain>
    </source>
</reference>
<evidence type="ECO:0000259" key="3">
    <source>
        <dbReference type="PROSITE" id="PS50887"/>
    </source>
</evidence>
<dbReference type="SUPFAM" id="SSF55781">
    <property type="entry name" value="GAF domain-like"/>
    <property type="match status" value="1"/>
</dbReference>
<dbReference type="InterPro" id="IPR003660">
    <property type="entry name" value="HAMP_dom"/>
</dbReference>
<dbReference type="PANTHER" id="PTHR45138:SF9">
    <property type="entry name" value="DIGUANYLATE CYCLASE DGCM-RELATED"/>
    <property type="match status" value="1"/>
</dbReference>
<dbReference type="InterPro" id="IPR029787">
    <property type="entry name" value="Nucleotide_cyclase"/>
</dbReference>
<dbReference type="InterPro" id="IPR007891">
    <property type="entry name" value="CHASE3"/>
</dbReference>
<dbReference type="GO" id="GO:1902201">
    <property type="term" value="P:negative regulation of bacterial-type flagellum-dependent cell motility"/>
    <property type="evidence" value="ECO:0007669"/>
    <property type="project" value="TreeGrafter"/>
</dbReference>
<dbReference type="PROSITE" id="PS50885">
    <property type="entry name" value="HAMP"/>
    <property type="match status" value="1"/>
</dbReference>
<dbReference type="PROSITE" id="PS50887">
    <property type="entry name" value="GGDEF"/>
    <property type="match status" value="1"/>
</dbReference>
<dbReference type="Proteomes" id="UP000603865">
    <property type="component" value="Unassembled WGS sequence"/>
</dbReference>
<keyword evidence="1" id="KW-0175">Coiled coil</keyword>
<dbReference type="AlphaFoldDB" id="A0A918CH88"/>
<evidence type="ECO:0000259" key="2">
    <source>
        <dbReference type="PROSITE" id="PS50885"/>
    </source>
</evidence>
<sequence>MQRLSTYLLKRQLLLWTVFLVVGSLSGKILYDVAVTNHRTTHTQQDMIQMQALLTTVLNLETGLRGYALTGLPTFLEPYTSAAHLVAPQLHTLRRAQLTDPGEDSAAQLHRLNRIRDLLHRWMTEIAGYDIQQRPHHPERVLAREHSRLGKTLIDGVRREINDYLSVEQHALTVRAQQAQHLRALTELATLLSGSLAVLLSIISSLIVAHTLSRKFHRFATAAEQLIANQPGTDLGTFHIQEADQLARSFKRMASHLHESHTSLTRQNAELQEHNAAITATNALAVQLQSCLTLEEGVQVLEQTLPLIFPQLDGQVAVLNVFTQLLEVRVRWGNTPPAALTFHPQQCLAVRRSRLGDPQEEPFSWASCPLGQHPHICLPLTAQEDVIGHLQLSPLPEEPAQQHVVHALAKAIATPCALGLANLRLQESLRQQSLRDPLTSLYNRRYLDETFERELGRAMRHNQPLAVLMVDVDHFKRFNDTYGHDAGDQVLIQLGKRLRDHFRLEDIVCRYGGEEFAVVMPAASLDGAVERAEDLRTALARLNVTLNGTSQESMTVSIGVSVYPLHGDDTAVLLRRADQALYRAKQAGRNQVRVATP</sequence>
<reference evidence="4" key="1">
    <citation type="journal article" date="2014" name="Int. J. Syst. Evol. Microbiol.">
        <title>Complete genome sequence of Corynebacterium casei LMG S-19264T (=DSM 44701T), isolated from a smear-ripened cheese.</title>
        <authorList>
            <consortium name="US DOE Joint Genome Institute (JGI-PGF)"/>
            <person name="Walter F."/>
            <person name="Albersmeier A."/>
            <person name="Kalinowski J."/>
            <person name="Ruckert C."/>
        </authorList>
    </citation>
    <scope>NUCLEOTIDE SEQUENCE</scope>
    <source>
        <strain evidence="4">JCM 31311</strain>
    </source>
</reference>
<dbReference type="SUPFAM" id="SSF55073">
    <property type="entry name" value="Nucleotide cyclase"/>
    <property type="match status" value="1"/>
</dbReference>
<dbReference type="Pfam" id="PF05227">
    <property type="entry name" value="CHASE3"/>
    <property type="match status" value="1"/>
</dbReference>
<dbReference type="FunFam" id="3.30.70.270:FF:000001">
    <property type="entry name" value="Diguanylate cyclase domain protein"/>
    <property type="match status" value="1"/>
</dbReference>
<dbReference type="PANTHER" id="PTHR45138">
    <property type="entry name" value="REGULATORY COMPONENTS OF SENSORY TRANSDUCTION SYSTEM"/>
    <property type="match status" value="1"/>
</dbReference>
<dbReference type="GO" id="GO:0043709">
    <property type="term" value="P:cell adhesion involved in single-species biofilm formation"/>
    <property type="evidence" value="ECO:0007669"/>
    <property type="project" value="TreeGrafter"/>
</dbReference>
<feature type="coiled-coil region" evidence="1">
    <location>
        <begin position="525"/>
        <end position="552"/>
    </location>
</feature>
<dbReference type="CDD" id="cd01949">
    <property type="entry name" value="GGDEF"/>
    <property type="match status" value="1"/>
</dbReference>
<evidence type="ECO:0000313" key="4">
    <source>
        <dbReference type="EMBL" id="GGR23525.1"/>
    </source>
</evidence>
<dbReference type="GO" id="GO:0052621">
    <property type="term" value="F:diguanylate cyclase activity"/>
    <property type="evidence" value="ECO:0007669"/>
    <property type="project" value="TreeGrafter"/>
</dbReference>
<evidence type="ECO:0000313" key="5">
    <source>
        <dbReference type="Proteomes" id="UP000603865"/>
    </source>
</evidence>
<comment type="caution">
    <text evidence="4">The sequence shown here is derived from an EMBL/GenBank/DDBJ whole genome shotgun (WGS) entry which is preliminary data.</text>
</comment>
<dbReference type="EMBL" id="BMQL01000031">
    <property type="protein sequence ID" value="GGR23525.1"/>
    <property type="molecule type" value="Genomic_DNA"/>
</dbReference>
<protein>
    <submittedName>
        <fullName evidence="4">Sensor histidine kinase</fullName>
    </submittedName>
</protein>
<dbReference type="CDD" id="cd19410">
    <property type="entry name" value="HK9-like_sensor"/>
    <property type="match status" value="1"/>
</dbReference>
<dbReference type="Pfam" id="PF00990">
    <property type="entry name" value="GGDEF"/>
    <property type="match status" value="1"/>
</dbReference>
<keyword evidence="5" id="KW-1185">Reference proteome</keyword>
<dbReference type="Gene3D" id="3.30.70.270">
    <property type="match status" value="1"/>
</dbReference>
<gene>
    <name evidence="4" type="ORF">GCM10008957_39250</name>
</gene>
<dbReference type="GO" id="GO:0005886">
    <property type="term" value="C:plasma membrane"/>
    <property type="evidence" value="ECO:0007669"/>
    <property type="project" value="TreeGrafter"/>
</dbReference>
<dbReference type="InterPro" id="IPR050469">
    <property type="entry name" value="Diguanylate_Cyclase"/>
</dbReference>
<feature type="domain" description="HAMP" evidence="2">
    <location>
        <begin position="210"/>
        <end position="262"/>
    </location>
</feature>
<name>A0A918CH88_9DEIO</name>
<dbReference type="InterPro" id="IPR000160">
    <property type="entry name" value="GGDEF_dom"/>
</dbReference>
<dbReference type="GO" id="GO:0016301">
    <property type="term" value="F:kinase activity"/>
    <property type="evidence" value="ECO:0007669"/>
    <property type="project" value="UniProtKB-KW"/>
</dbReference>
<dbReference type="InterPro" id="IPR043128">
    <property type="entry name" value="Rev_trsase/Diguanyl_cyclase"/>
</dbReference>
<evidence type="ECO:0000256" key="1">
    <source>
        <dbReference type="SAM" id="Coils"/>
    </source>
</evidence>
<feature type="domain" description="GGDEF" evidence="3">
    <location>
        <begin position="463"/>
        <end position="597"/>
    </location>
</feature>
<dbReference type="RefSeq" id="WP_268244395.1">
    <property type="nucleotide sequence ID" value="NZ_BMQL01000031.1"/>
</dbReference>
<dbReference type="Gene3D" id="6.10.340.10">
    <property type="match status" value="1"/>
</dbReference>
<keyword evidence="4" id="KW-0808">Transferase</keyword>
<dbReference type="NCBIfam" id="TIGR00254">
    <property type="entry name" value="GGDEF"/>
    <property type="match status" value="1"/>
</dbReference>
<keyword evidence="4" id="KW-0418">Kinase</keyword>
<organism evidence="4 5">
    <name type="scientific">Deinococcus ruber</name>
    <dbReference type="NCBI Taxonomy" id="1848197"/>
    <lineage>
        <taxon>Bacteria</taxon>
        <taxon>Thermotogati</taxon>
        <taxon>Deinococcota</taxon>
        <taxon>Deinococci</taxon>
        <taxon>Deinococcales</taxon>
        <taxon>Deinococcaceae</taxon>
        <taxon>Deinococcus</taxon>
    </lineage>
</organism>
<dbReference type="SMART" id="SM00267">
    <property type="entry name" value="GGDEF"/>
    <property type="match status" value="1"/>
</dbReference>
<proteinExistence type="predicted"/>